<dbReference type="NCBIfam" id="NF006875">
    <property type="entry name" value="PRK09372.1"/>
    <property type="match status" value="1"/>
</dbReference>
<comment type="caution">
    <text evidence="11">The sequence shown here is derived from an EMBL/GenBank/DDBJ whole genome shotgun (WGS) entry which is preliminary data.</text>
</comment>
<dbReference type="PANTHER" id="PTHR33254:SF4">
    <property type="entry name" value="4-HYDROXY-4-METHYL-2-OXOGLUTARATE ALDOLASE 3-RELATED"/>
    <property type="match status" value="1"/>
</dbReference>
<evidence type="ECO:0000313" key="12">
    <source>
        <dbReference type="Proteomes" id="UP000438182"/>
    </source>
</evidence>
<evidence type="ECO:0000256" key="10">
    <source>
        <dbReference type="RuleBase" id="RU004338"/>
    </source>
</evidence>
<dbReference type="GO" id="GO:0046872">
    <property type="term" value="F:metal ion binding"/>
    <property type="evidence" value="ECO:0007669"/>
    <property type="project" value="UniProtKB-KW"/>
</dbReference>
<keyword evidence="5 9" id="KW-0479">Metal-binding</keyword>
<dbReference type="AlphaFoldDB" id="A0A6I4P3G0"/>
<evidence type="ECO:0000256" key="8">
    <source>
        <dbReference type="ARBA" id="ARBA00047973"/>
    </source>
</evidence>
<name>A0A6I4P3G0_9MICO</name>
<evidence type="ECO:0000256" key="9">
    <source>
        <dbReference type="PIRSR" id="PIRSR605493-1"/>
    </source>
</evidence>
<evidence type="ECO:0000256" key="1">
    <source>
        <dbReference type="ARBA" id="ARBA00001342"/>
    </source>
</evidence>
<dbReference type="CDD" id="cd16841">
    <property type="entry name" value="RraA_family"/>
    <property type="match status" value="1"/>
</dbReference>
<comment type="catalytic activity">
    <reaction evidence="8 10">
        <text>oxaloacetate + H(+) = pyruvate + CO2</text>
        <dbReference type="Rhea" id="RHEA:15641"/>
        <dbReference type="ChEBI" id="CHEBI:15361"/>
        <dbReference type="ChEBI" id="CHEBI:15378"/>
        <dbReference type="ChEBI" id="CHEBI:16452"/>
        <dbReference type="ChEBI" id="CHEBI:16526"/>
        <dbReference type="EC" id="4.1.1.112"/>
    </reaction>
</comment>
<dbReference type="GO" id="GO:0008428">
    <property type="term" value="F:ribonuclease inhibitor activity"/>
    <property type="evidence" value="ECO:0007669"/>
    <property type="project" value="InterPro"/>
</dbReference>
<feature type="binding site" evidence="9">
    <location>
        <begin position="76"/>
        <end position="79"/>
    </location>
    <ligand>
        <name>substrate</name>
    </ligand>
</feature>
<feature type="binding site" evidence="9">
    <location>
        <position position="98"/>
    </location>
    <ligand>
        <name>substrate</name>
    </ligand>
</feature>
<evidence type="ECO:0000256" key="6">
    <source>
        <dbReference type="ARBA" id="ARBA00023239"/>
    </source>
</evidence>
<comment type="cofactor">
    <cofactor evidence="2 10">
        <name>a divalent metal cation</name>
        <dbReference type="ChEBI" id="CHEBI:60240"/>
    </cofactor>
</comment>
<dbReference type="SUPFAM" id="SSF89562">
    <property type="entry name" value="RraA-like"/>
    <property type="match status" value="1"/>
</dbReference>
<dbReference type="EC" id="4.1.3.17" evidence="10"/>
<proteinExistence type="inferred from homology"/>
<evidence type="ECO:0000313" key="11">
    <source>
        <dbReference type="EMBL" id="MWB97867.1"/>
    </source>
</evidence>
<dbReference type="InterPro" id="IPR005493">
    <property type="entry name" value="RraA/RraA-like"/>
</dbReference>
<dbReference type="InterPro" id="IPR010203">
    <property type="entry name" value="RraA"/>
</dbReference>
<accession>A0A6I4P3G0</accession>
<keyword evidence="12" id="KW-1185">Reference proteome</keyword>
<dbReference type="Gene3D" id="3.50.30.40">
    <property type="entry name" value="Ribonuclease E inhibitor RraA/RraA-like"/>
    <property type="match status" value="1"/>
</dbReference>
<dbReference type="Pfam" id="PF03737">
    <property type="entry name" value="RraA-like"/>
    <property type="match status" value="1"/>
</dbReference>
<sequence length="156" mass="15862">MSATATADLYDERREAVQTTPLQFISVGGHVRFDGPIRTVACFEDNALLKATLGTPGGGAVLVVDGGGSLGTALVGDIIGGLAVENGWAGIVVHGAIRDRVALGGLSIGILALGTNPRGGAKSGEGELDATLEFGDVVFRPGAHLWADEDGILVER</sequence>
<evidence type="ECO:0000256" key="7">
    <source>
        <dbReference type="ARBA" id="ARBA00025046"/>
    </source>
</evidence>
<protein>
    <recommendedName>
        <fullName evidence="10">4-hydroxy-4-methyl-2-oxoglutarate aldolase</fullName>
        <shortName evidence="10">HMG aldolase</shortName>
        <ecNumber evidence="10">4.1.1.112</ecNumber>
        <ecNumber evidence="10">4.1.3.17</ecNumber>
    </recommendedName>
    <alternativeName>
        <fullName evidence="10">Oxaloacetate decarboxylase</fullName>
    </alternativeName>
</protein>
<dbReference type="EMBL" id="WSTA01000014">
    <property type="protein sequence ID" value="MWB97867.1"/>
    <property type="molecule type" value="Genomic_DNA"/>
</dbReference>
<keyword evidence="9" id="KW-0460">Magnesium</keyword>
<evidence type="ECO:0000256" key="2">
    <source>
        <dbReference type="ARBA" id="ARBA00001968"/>
    </source>
</evidence>
<comment type="subunit">
    <text evidence="4 10">Homotrimer.</text>
</comment>
<reference evidence="11 12" key="1">
    <citation type="submission" date="2019-12" db="EMBL/GenBank/DDBJ databases">
        <authorList>
            <person name="Kim Y.S."/>
        </authorList>
    </citation>
    <scope>NUCLEOTIDE SEQUENCE [LARGE SCALE GENOMIC DNA]</scope>
    <source>
        <strain evidence="11 12">MMS17-SY077</strain>
    </source>
</reference>
<comment type="catalytic activity">
    <reaction evidence="1 10">
        <text>4-hydroxy-4-methyl-2-oxoglutarate = 2 pyruvate</text>
        <dbReference type="Rhea" id="RHEA:22748"/>
        <dbReference type="ChEBI" id="CHEBI:15361"/>
        <dbReference type="ChEBI" id="CHEBI:58276"/>
        <dbReference type="EC" id="4.1.3.17"/>
    </reaction>
</comment>
<dbReference type="RefSeq" id="WP_160423214.1">
    <property type="nucleotide sequence ID" value="NZ_WSTA01000014.1"/>
</dbReference>
<keyword evidence="6 10" id="KW-0456">Lyase</keyword>
<dbReference type="GO" id="GO:0047443">
    <property type="term" value="F:4-hydroxy-4-methyl-2-oxoglutarate aldolase activity"/>
    <property type="evidence" value="ECO:0007669"/>
    <property type="project" value="UniProtKB-EC"/>
</dbReference>
<evidence type="ECO:0000256" key="4">
    <source>
        <dbReference type="ARBA" id="ARBA00011233"/>
    </source>
</evidence>
<dbReference type="GO" id="GO:0051252">
    <property type="term" value="P:regulation of RNA metabolic process"/>
    <property type="evidence" value="ECO:0007669"/>
    <property type="project" value="InterPro"/>
</dbReference>
<evidence type="ECO:0000256" key="5">
    <source>
        <dbReference type="ARBA" id="ARBA00022723"/>
    </source>
</evidence>
<gene>
    <name evidence="11" type="primary">rraA</name>
    <name evidence="11" type="ORF">GB864_04790</name>
</gene>
<evidence type="ECO:0000256" key="3">
    <source>
        <dbReference type="ARBA" id="ARBA00008621"/>
    </source>
</evidence>
<dbReference type="PANTHER" id="PTHR33254">
    <property type="entry name" value="4-HYDROXY-4-METHYL-2-OXOGLUTARATE ALDOLASE 3-RELATED"/>
    <property type="match status" value="1"/>
</dbReference>
<comment type="function">
    <text evidence="7 10">Catalyzes the aldol cleavage of 4-hydroxy-4-methyl-2-oxoglutarate (HMG) into 2 molecules of pyruvate. Also contains a secondary oxaloacetate (OAA) decarboxylase activity due to the common pyruvate enolate transition state formed following C-C bond cleavage in the retro-aldol and decarboxylation reactions.</text>
</comment>
<organism evidence="11 12">
    <name type="scientific">Agromyces seonyuensis</name>
    <dbReference type="NCBI Taxonomy" id="2662446"/>
    <lineage>
        <taxon>Bacteria</taxon>
        <taxon>Bacillati</taxon>
        <taxon>Actinomycetota</taxon>
        <taxon>Actinomycetes</taxon>
        <taxon>Micrococcales</taxon>
        <taxon>Microbacteriaceae</taxon>
        <taxon>Agromyces</taxon>
    </lineage>
</organism>
<comment type="cofactor">
    <cofactor evidence="9">
        <name>Mg(2+)</name>
        <dbReference type="ChEBI" id="CHEBI:18420"/>
    </cofactor>
</comment>
<dbReference type="Proteomes" id="UP000438182">
    <property type="component" value="Unassembled WGS sequence"/>
</dbReference>
<dbReference type="InterPro" id="IPR036704">
    <property type="entry name" value="RraA/RraA-like_sf"/>
</dbReference>
<dbReference type="EC" id="4.1.1.112" evidence="10"/>
<dbReference type="NCBIfam" id="TIGR01935">
    <property type="entry name" value="NOT-MenG"/>
    <property type="match status" value="1"/>
</dbReference>
<dbReference type="GO" id="GO:0008948">
    <property type="term" value="F:oxaloacetate decarboxylase activity"/>
    <property type="evidence" value="ECO:0007669"/>
    <property type="project" value="UniProtKB-EC"/>
</dbReference>
<feature type="binding site" evidence="9">
    <location>
        <position position="99"/>
    </location>
    <ligand>
        <name>Mg(2+)</name>
        <dbReference type="ChEBI" id="CHEBI:18420"/>
    </ligand>
</feature>
<comment type="similarity">
    <text evidence="3 10">Belongs to the class II aldolase/RraA-like family.</text>
</comment>